<organism evidence="2 3">
    <name type="scientific">Rhizobium paknamense</name>
    <dbReference type="NCBI Taxonomy" id="1206817"/>
    <lineage>
        <taxon>Bacteria</taxon>
        <taxon>Pseudomonadati</taxon>
        <taxon>Pseudomonadota</taxon>
        <taxon>Alphaproteobacteria</taxon>
        <taxon>Hyphomicrobiales</taxon>
        <taxon>Rhizobiaceae</taxon>
        <taxon>Rhizobium/Agrobacterium group</taxon>
        <taxon>Rhizobium</taxon>
    </lineage>
</organism>
<keyword evidence="1" id="KW-0378">Hydrolase</keyword>
<gene>
    <name evidence="2" type="ORF">QO005_002086</name>
</gene>
<dbReference type="NCBIfam" id="TIGR01489">
    <property type="entry name" value="DKMTPPase-SF"/>
    <property type="match status" value="1"/>
</dbReference>
<dbReference type="Gene3D" id="3.40.50.1000">
    <property type="entry name" value="HAD superfamily/HAD-like"/>
    <property type="match status" value="1"/>
</dbReference>
<dbReference type="InterPro" id="IPR023214">
    <property type="entry name" value="HAD_sf"/>
</dbReference>
<evidence type="ECO:0000256" key="1">
    <source>
        <dbReference type="ARBA" id="ARBA00022801"/>
    </source>
</evidence>
<dbReference type="InterPro" id="IPR050582">
    <property type="entry name" value="HAD-like_SerB"/>
</dbReference>
<keyword evidence="3" id="KW-1185">Reference proteome</keyword>
<reference evidence="2 3" key="1">
    <citation type="submission" date="2023-07" db="EMBL/GenBank/DDBJ databases">
        <title>Genomic Encyclopedia of Type Strains, Phase IV (KMG-IV): sequencing the most valuable type-strain genomes for metagenomic binning, comparative biology and taxonomic classification.</title>
        <authorList>
            <person name="Goeker M."/>
        </authorList>
    </citation>
    <scope>NUCLEOTIDE SEQUENCE [LARGE SCALE GENOMIC DNA]</scope>
    <source>
        <strain evidence="2 3">DSM 100301</strain>
    </source>
</reference>
<dbReference type="NCBIfam" id="TIGR01488">
    <property type="entry name" value="HAD-SF-IB"/>
    <property type="match status" value="1"/>
</dbReference>
<name>A0ABU0IBZ6_9HYPH</name>
<dbReference type="InterPro" id="IPR036412">
    <property type="entry name" value="HAD-like_sf"/>
</dbReference>
<protein>
    <submittedName>
        <fullName evidence="2">2,3-diketo-5-methylthio-1-phosphopentane phosphatase</fullName>
    </submittedName>
</protein>
<proteinExistence type="predicted"/>
<evidence type="ECO:0000313" key="3">
    <source>
        <dbReference type="Proteomes" id="UP001235269"/>
    </source>
</evidence>
<dbReference type="SUPFAM" id="SSF56784">
    <property type="entry name" value="HAD-like"/>
    <property type="match status" value="1"/>
</dbReference>
<dbReference type="InterPro" id="IPR006384">
    <property type="entry name" value="HAD_hydro_PyrdxlP_Pase-like"/>
</dbReference>
<accession>A0ABU0IBZ6</accession>
<dbReference type="EMBL" id="JAUSWH010000005">
    <property type="protein sequence ID" value="MDQ0455746.1"/>
    <property type="molecule type" value="Genomic_DNA"/>
</dbReference>
<dbReference type="Proteomes" id="UP001235269">
    <property type="component" value="Unassembled WGS sequence"/>
</dbReference>
<comment type="caution">
    <text evidence="2">The sequence shown here is derived from an EMBL/GenBank/DDBJ whole genome shotgun (WGS) entry which is preliminary data.</text>
</comment>
<sequence>MKAFCDFDGTISTEDVTDLVLDRFALPQWHEVEARWEQGEINSRDCMKAQVRLIRATLDDLSDFLDGIAIDREFKAFKQFCDRKGISVTVVSDGVDYFIRRILANHGILDVEIIANRMIRTVEGDNERFDLAFPHAAEGCMPASGVCKCRVIGAHHGPHIYVGDGRSDFCVSHNAELVFAKAKLVAYCEENRIPFIPYSGFADVLSAVDGLIRKMPAPLKTRAATKTA</sequence>
<dbReference type="Gene3D" id="3.90.1470.20">
    <property type="match status" value="1"/>
</dbReference>
<dbReference type="PANTHER" id="PTHR43344:SF21">
    <property type="entry name" value="POLYOL PHOSPHATE PHOSPHATASE PYP1"/>
    <property type="match status" value="1"/>
</dbReference>
<dbReference type="RefSeq" id="WP_307157938.1">
    <property type="nucleotide sequence ID" value="NZ_JAUSWH010000005.1"/>
</dbReference>
<dbReference type="Pfam" id="PF12710">
    <property type="entry name" value="HAD"/>
    <property type="match status" value="1"/>
</dbReference>
<dbReference type="PANTHER" id="PTHR43344">
    <property type="entry name" value="PHOSPHOSERINE PHOSPHATASE"/>
    <property type="match status" value="1"/>
</dbReference>
<evidence type="ECO:0000313" key="2">
    <source>
        <dbReference type="EMBL" id="MDQ0455746.1"/>
    </source>
</evidence>